<evidence type="ECO:0000256" key="1">
    <source>
        <dbReference type="ARBA" id="ARBA00004123"/>
    </source>
</evidence>
<dbReference type="OrthoDB" id="277109at2759"/>
<dbReference type="STRING" id="578461.R0MP00"/>
<sequence>MNLSDLDKNKYNEIMSMFKEIDKEFEKEIEKPVSSDTPQNYHAIFRLHHQRNRFVFDMLDEISPALYKILKENDVIDYDLISFWKKNGYENLCCLRCIQPKDSKYGNVCYCRVPQRSLEVKNNIECDNCGCSGCSGY</sequence>
<proteinExistence type="inferred from homology"/>
<organism evidence="4 5">
    <name type="scientific">Nosema bombycis (strain CQ1 / CVCC 102059)</name>
    <name type="common">Microsporidian parasite</name>
    <name type="synonym">Pebrine of silkworm</name>
    <dbReference type="NCBI Taxonomy" id="578461"/>
    <lineage>
        <taxon>Eukaryota</taxon>
        <taxon>Fungi</taxon>
        <taxon>Fungi incertae sedis</taxon>
        <taxon>Microsporidia</taxon>
        <taxon>Nosematidae</taxon>
        <taxon>Nosema</taxon>
    </lineage>
</organism>
<keyword evidence="3" id="KW-0539">Nucleus</keyword>
<gene>
    <name evidence="4" type="ORF">NBO_23g0006</name>
</gene>
<dbReference type="GO" id="GO:0000398">
    <property type="term" value="P:mRNA splicing, via spliceosome"/>
    <property type="evidence" value="ECO:0007669"/>
    <property type="project" value="TreeGrafter"/>
</dbReference>
<dbReference type="AlphaFoldDB" id="R0MP00"/>
<keyword evidence="5" id="KW-1185">Reference proteome</keyword>
<dbReference type="OMA" id="FLSHRIM"/>
<name>R0MP00_NOSB1</name>
<protein>
    <recommendedName>
        <fullName evidence="6">G10 protein</fullName>
    </recommendedName>
</protein>
<dbReference type="GO" id="GO:0005681">
    <property type="term" value="C:spliceosomal complex"/>
    <property type="evidence" value="ECO:0007669"/>
    <property type="project" value="TreeGrafter"/>
</dbReference>
<dbReference type="InterPro" id="IPR001748">
    <property type="entry name" value="BUD31"/>
</dbReference>
<dbReference type="EMBL" id="KB908931">
    <property type="protein sequence ID" value="EOB14598.1"/>
    <property type="molecule type" value="Genomic_DNA"/>
</dbReference>
<dbReference type="PANTHER" id="PTHR19411">
    <property type="entry name" value="PROTEIN BUD31-RELATED"/>
    <property type="match status" value="1"/>
</dbReference>
<dbReference type="PANTHER" id="PTHR19411:SF0">
    <property type="entry name" value="PROTEIN BUD31 HOMOLOG"/>
    <property type="match status" value="1"/>
</dbReference>
<dbReference type="Pfam" id="PF01125">
    <property type="entry name" value="BUD31"/>
    <property type="match status" value="1"/>
</dbReference>
<evidence type="ECO:0008006" key="6">
    <source>
        <dbReference type="Google" id="ProtNLM"/>
    </source>
</evidence>
<evidence type="ECO:0000256" key="2">
    <source>
        <dbReference type="ARBA" id="ARBA00005287"/>
    </source>
</evidence>
<evidence type="ECO:0000313" key="5">
    <source>
        <dbReference type="Proteomes" id="UP000016927"/>
    </source>
</evidence>
<reference evidence="4 5" key="1">
    <citation type="journal article" date="2013" name="BMC Genomics">
        <title>Comparative genomics of parasitic silkworm microsporidia reveal an association between genome expansion and host adaptation.</title>
        <authorList>
            <person name="Pan G."/>
            <person name="Xu J."/>
            <person name="Li T."/>
            <person name="Xia Q."/>
            <person name="Liu S.L."/>
            <person name="Zhang G."/>
            <person name="Li S."/>
            <person name="Li C."/>
            <person name="Liu H."/>
            <person name="Yang L."/>
            <person name="Liu T."/>
            <person name="Zhang X."/>
            <person name="Wu Z."/>
            <person name="Fan W."/>
            <person name="Dang X."/>
            <person name="Xiang H."/>
            <person name="Tao M."/>
            <person name="Li Y."/>
            <person name="Hu J."/>
            <person name="Li Z."/>
            <person name="Lin L."/>
            <person name="Luo J."/>
            <person name="Geng L."/>
            <person name="Wang L."/>
            <person name="Long M."/>
            <person name="Wan Y."/>
            <person name="He N."/>
            <person name="Zhang Z."/>
            <person name="Lu C."/>
            <person name="Keeling P.J."/>
            <person name="Wang J."/>
            <person name="Xiang Z."/>
            <person name="Zhou Z."/>
        </authorList>
    </citation>
    <scope>NUCLEOTIDE SEQUENCE [LARGE SCALE GENOMIC DNA]</scope>
    <source>
        <strain evidence="5">CQ1 / CVCC 102059</strain>
    </source>
</reference>
<comment type="similarity">
    <text evidence="2">Belongs to the BUD31 (G10) family.</text>
</comment>
<evidence type="ECO:0000256" key="3">
    <source>
        <dbReference type="ARBA" id="ARBA00023242"/>
    </source>
</evidence>
<dbReference type="HOGENOM" id="CLU_087132_1_1_1"/>
<evidence type="ECO:0000313" key="4">
    <source>
        <dbReference type="EMBL" id="EOB14598.1"/>
    </source>
</evidence>
<dbReference type="PRINTS" id="PR00322">
    <property type="entry name" value="G10"/>
</dbReference>
<dbReference type="Proteomes" id="UP000016927">
    <property type="component" value="Unassembled WGS sequence"/>
</dbReference>
<accession>R0MP00</accession>
<comment type="subcellular location">
    <subcellularLocation>
        <location evidence="1">Nucleus</location>
    </subcellularLocation>
</comment>
<dbReference type="VEuPathDB" id="MicrosporidiaDB:NBO_23g0006"/>